<dbReference type="RefSeq" id="XP_004254391.1">
    <property type="nucleotide sequence ID" value="XM_004254343.1"/>
</dbReference>
<dbReference type="VEuPathDB" id="AmoebaDB:EIN_146140"/>
<reference evidence="1 2" key="1">
    <citation type="submission" date="2012-10" db="EMBL/GenBank/DDBJ databases">
        <authorList>
            <person name="Zafar N."/>
            <person name="Inman J."/>
            <person name="Hall N."/>
            <person name="Lorenzi H."/>
            <person name="Caler E."/>
        </authorList>
    </citation>
    <scope>NUCLEOTIDE SEQUENCE [LARGE SCALE GENOMIC DNA]</scope>
    <source>
        <strain evidence="1 2">IP1</strain>
    </source>
</reference>
<dbReference type="Proteomes" id="UP000014680">
    <property type="component" value="Unassembled WGS sequence"/>
</dbReference>
<accession>L7FLZ8</accession>
<evidence type="ECO:0000313" key="1">
    <source>
        <dbReference type="EMBL" id="ELP87620.1"/>
    </source>
</evidence>
<sequence length="573" mass="65921">MNTLVDEFSKVTQRVDLRGSIDQLFPLDEMTFRPIKYPFNPIEFEKEIIFEQPQINQTTKKEFKVLTPDQVDALFVVKKIPRITKLRSTIQFATYTIHFKPPFPIEKYAVSCPPSSTVKNVIQTVIQKVNQSILNNTDQKLLRERASTYALSIADENGVEDEDFPVCEAETLVIDMGSLHFLMQDSAKYKNDLTCGKQEVLTEKKTLFDSIYKIFFDVPGLEKMSVVIRINEDVDIAEFIRTVVSERNKTLGLNGNDVLSLDTSDYILKVCNTEGVVSKDAKVPDLDEKLSSVGKTFMLSSKFSKTLKLKKVLGSEIKAPPLEEIPRSPRNGRPIYKERTLLISPRDLSREPEKGMLYLSKSTTLIRHDTPRKKSIGKVFNVWWNLRKFLVEFSTQKTVGEFIDEASNLLRKTEKLEGTCFLFYSLTNGEVDQNYPLLPYQATMKDVEWDNYCLLDQKGFNLLMEDRKKNTKSDFLQKNIKEMKMYNLFLISDPPKQKAMIISKDKITFSDDNKRKARTLSTRKIVSFKPAKCIVTKVNNVIFAIQDSSNKLQFYSLDVDEITAMVEYVKRGK</sequence>
<dbReference type="AlphaFoldDB" id="L7FLZ8"/>
<evidence type="ECO:0000313" key="2">
    <source>
        <dbReference type="Proteomes" id="UP000014680"/>
    </source>
</evidence>
<gene>
    <name evidence="1" type="ORF">EIN_146140</name>
</gene>
<dbReference type="KEGG" id="eiv:EIN_146140"/>
<name>L7FLZ8_ENTIV</name>
<dbReference type="OrthoDB" id="241990at2759"/>
<proteinExistence type="predicted"/>
<keyword evidence="2" id="KW-1185">Reference proteome</keyword>
<dbReference type="GeneID" id="14886607"/>
<protein>
    <submittedName>
        <fullName evidence="1">Uncharacterized protein</fullName>
    </submittedName>
</protein>
<dbReference type="EMBL" id="KB206843">
    <property type="protein sequence ID" value="ELP87620.1"/>
    <property type="molecule type" value="Genomic_DNA"/>
</dbReference>
<organism evidence="1 2">
    <name type="scientific">Entamoeba invadens IP1</name>
    <dbReference type="NCBI Taxonomy" id="370355"/>
    <lineage>
        <taxon>Eukaryota</taxon>
        <taxon>Amoebozoa</taxon>
        <taxon>Evosea</taxon>
        <taxon>Archamoebae</taxon>
        <taxon>Mastigamoebida</taxon>
        <taxon>Entamoebidae</taxon>
        <taxon>Entamoeba</taxon>
    </lineage>
</organism>